<organism evidence="2 3">
    <name type="scientific">Methylorubrum aminovorans</name>
    <dbReference type="NCBI Taxonomy" id="269069"/>
    <lineage>
        <taxon>Bacteria</taxon>
        <taxon>Pseudomonadati</taxon>
        <taxon>Pseudomonadota</taxon>
        <taxon>Alphaproteobacteria</taxon>
        <taxon>Hyphomicrobiales</taxon>
        <taxon>Methylobacteriaceae</taxon>
        <taxon>Methylorubrum</taxon>
    </lineage>
</organism>
<reference evidence="2" key="2">
    <citation type="submission" date="2021-08" db="EMBL/GenBank/DDBJ databases">
        <authorList>
            <person name="Tani A."/>
            <person name="Ola A."/>
            <person name="Ogura Y."/>
            <person name="Katsura K."/>
            <person name="Hayashi T."/>
        </authorList>
    </citation>
    <scope>NUCLEOTIDE SEQUENCE</scope>
    <source>
        <strain evidence="2">NBRC 15686</strain>
    </source>
</reference>
<feature type="domain" description="Phage tail assembly chaperone-like" evidence="1">
    <location>
        <begin position="118"/>
        <end position="175"/>
    </location>
</feature>
<comment type="caution">
    <text evidence="2">The sequence shown here is derived from an EMBL/GenBank/DDBJ whole genome shotgun (WGS) entry which is preliminary data.</text>
</comment>
<evidence type="ECO:0000313" key="3">
    <source>
        <dbReference type="Proteomes" id="UP001055039"/>
    </source>
</evidence>
<sequence length="177" mass="19029">MDLLLIEGGIVVAILHDAVSTDDRRARLADLVAEARSLETQGVAAIEPTSEDLRDATRGLTRGKPPMKPKRLAGLHLSGLRTAIAALEAAIAEREGQTLRPAEIYVESVVGQPLVWPRAHRAALLASTDHTDLPGWRADKAPERLEAADAYRAALRALPEAHPDPAAIDWPERPAGL</sequence>
<evidence type="ECO:0000313" key="2">
    <source>
        <dbReference type="EMBL" id="GJE67308.1"/>
    </source>
</evidence>
<dbReference type="InterPro" id="IPR031893">
    <property type="entry name" value="Phage_tail_APC"/>
</dbReference>
<name>A0ABQ4UJW7_9HYPH</name>
<keyword evidence="3" id="KW-1185">Reference proteome</keyword>
<gene>
    <name evidence="2" type="ORF">LNAOJCKE_4539</name>
</gene>
<proteinExistence type="predicted"/>
<dbReference type="EMBL" id="BPRC01000025">
    <property type="protein sequence ID" value="GJE67308.1"/>
    <property type="molecule type" value="Genomic_DNA"/>
</dbReference>
<accession>A0ABQ4UJW7</accession>
<protein>
    <recommendedName>
        <fullName evidence="1">Phage tail assembly chaperone-like domain-containing protein</fullName>
    </recommendedName>
</protein>
<dbReference type="RefSeq" id="WP_238228163.1">
    <property type="nucleotide sequence ID" value="NZ_BAAADH010000103.1"/>
</dbReference>
<dbReference type="Pfam" id="PF16778">
    <property type="entry name" value="Phage_tail_APC"/>
    <property type="match status" value="1"/>
</dbReference>
<evidence type="ECO:0000259" key="1">
    <source>
        <dbReference type="Pfam" id="PF16778"/>
    </source>
</evidence>
<dbReference type="Proteomes" id="UP001055039">
    <property type="component" value="Unassembled WGS sequence"/>
</dbReference>
<reference evidence="2" key="1">
    <citation type="journal article" date="2021" name="Front. Microbiol.">
        <title>Comprehensive Comparative Genomics and Phenotyping of Methylobacterium Species.</title>
        <authorList>
            <person name="Alessa O."/>
            <person name="Ogura Y."/>
            <person name="Fujitani Y."/>
            <person name="Takami H."/>
            <person name="Hayashi T."/>
            <person name="Sahin N."/>
            <person name="Tani A."/>
        </authorList>
    </citation>
    <scope>NUCLEOTIDE SEQUENCE</scope>
    <source>
        <strain evidence="2">NBRC 15686</strain>
    </source>
</reference>